<reference evidence="1" key="1">
    <citation type="submission" date="2019-08" db="EMBL/GenBank/DDBJ databases">
        <authorList>
            <person name="Kucharzyk K."/>
            <person name="Murdoch R.W."/>
            <person name="Higgins S."/>
            <person name="Loffler F."/>
        </authorList>
    </citation>
    <scope>NUCLEOTIDE SEQUENCE</scope>
</reference>
<comment type="caution">
    <text evidence="1">The sequence shown here is derived from an EMBL/GenBank/DDBJ whole genome shotgun (WGS) entry which is preliminary data.</text>
</comment>
<organism evidence="1">
    <name type="scientific">bioreactor metagenome</name>
    <dbReference type="NCBI Taxonomy" id="1076179"/>
    <lineage>
        <taxon>unclassified sequences</taxon>
        <taxon>metagenomes</taxon>
        <taxon>ecological metagenomes</taxon>
    </lineage>
</organism>
<accession>A0A644YKR5</accession>
<sequence>MIEPIIANMISIEISEKIKLAMMKPNADANIILKKSFINLCSKLIISTKIEKKEVYCN</sequence>
<name>A0A644YKR5_9ZZZZ</name>
<gene>
    <name evidence="1" type="ORF">SDC9_73208</name>
</gene>
<protein>
    <submittedName>
        <fullName evidence="1">Uncharacterized protein</fullName>
    </submittedName>
</protein>
<dbReference type="AlphaFoldDB" id="A0A644YKR5"/>
<evidence type="ECO:0000313" key="1">
    <source>
        <dbReference type="EMBL" id="MPM26704.1"/>
    </source>
</evidence>
<proteinExistence type="predicted"/>
<dbReference type="EMBL" id="VSSQ01004804">
    <property type="protein sequence ID" value="MPM26704.1"/>
    <property type="molecule type" value="Genomic_DNA"/>
</dbReference>